<evidence type="ECO:0000256" key="6">
    <source>
        <dbReference type="ARBA" id="ARBA00023316"/>
    </source>
</evidence>
<dbReference type="PROSITE" id="PS00924">
    <property type="entry name" value="ASP_GLU_RACEMASE_2"/>
    <property type="match status" value="1"/>
</dbReference>
<feature type="active site" description="Proton donor/acceptor" evidence="7">
    <location>
        <position position="78"/>
    </location>
</feature>
<comment type="function">
    <text evidence="7">Provides the (R)-glutamate required for cell wall biosynthesis.</text>
</comment>
<dbReference type="UniPathway" id="UPA00219"/>
<evidence type="ECO:0000313" key="9">
    <source>
        <dbReference type="Proteomes" id="UP000195514"/>
    </source>
</evidence>
<feature type="binding site" evidence="7">
    <location>
        <begin position="190"/>
        <end position="191"/>
    </location>
    <ligand>
        <name>substrate</name>
    </ligand>
</feature>
<dbReference type="InterPro" id="IPR004391">
    <property type="entry name" value="Glu_race"/>
</dbReference>
<dbReference type="KEGG" id="abat:CFX1CAM_2284"/>
<feature type="binding site" evidence="7">
    <location>
        <begin position="47"/>
        <end position="48"/>
    </location>
    <ligand>
        <name>substrate</name>
    </ligand>
</feature>
<dbReference type="GO" id="GO:0008881">
    <property type="term" value="F:glutamate racemase activity"/>
    <property type="evidence" value="ECO:0007669"/>
    <property type="project" value="UniProtKB-UniRule"/>
</dbReference>
<dbReference type="Gene3D" id="3.40.50.1860">
    <property type="match status" value="2"/>
</dbReference>
<dbReference type="PROSITE" id="PS00923">
    <property type="entry name" value="ASP_GLU_RACEMASE_1"/>
    <property type="match status" value="1"/>
</dbReference>
<reference evidence="9" key="1">
    <citation type="submission" date="2017-05" db="EMBL/GenBank/DDBJ databases">
        <authorList>
            <person name="Kirkegaard R."/>
            <person name="Mcilroy J S."/>
        </authorList>
    </citation>
    <scope>NUCLEOTIDE SEQUENCE [LARGE SCALE GENOMIC DNA]</scope>
</reference>
<keyword evidence="3 7" id="KW-0133">Cell shape</keyword>
<dbReference type="PANTHER" id="PTHR21198">
    <property type="entry name" value="GLUTAMATE RACEMASE"/>
    <property type="match status" value="1"/>
</dbReference>
<keyword evidence="5 7" id="KW-0413">Isomerase</keyword>
<feature type="binding site" evidence="7">
    <location>
        <begin position="15"/>
        <end position="16"/>
    </location>
    <ligand>
        <name>substrate</name>
    </ligand>
</feature>
<keyword evidence="6 7" id="KW-0961">Cell wall biogenesis/degradation</keyword>
<keyword evidence="9" id="KW-1185">Reference proteome</keyword>
<dbReference type="RefSeq" id="WP_087863288.1">
    <property type="nucleotide sequence ID" value="NZ_LT859958.1"/>
</dbReference>
<evidence type="ECO:0000313" key="8">
    <source>
        <dbReference type="EMBL" id="SMX55349.1"/>
    </source>
</evidence>
<dbReference type="FunFam" id="3.40.50.1860:FF:000001">
    <property type="entry name" value="Glutamate racemase"/>
    <property type="match status" value="1"/>
</dbReference>
<comment type="pathway">
    <text evidence="7">Cell wall biogenesis; peptidoglycan biosynthesis.</text>
</comment>
<comment type="similarity">
    <text evidence="7">Belongs to the aspartate/glutamate racemases family.</text>
</comment>
<feature type="binding site" evidence="7">
    <location>
        <begin position="79"/>
        <end position="80"/>
    </location>
    <ligand>
        <name>substrate</name>
    </ligand>
</feature>
<evidence type="ECO:0000256" key="2">
    <source>
        <dbReference type="ARBA" id="ARBA00013090"/>
    </source>
</evidence>
<dbReference type="GO" id="GO:0008360">
    <property type="term" value="P:regulation of cell shape"/>
    <property type="evidence" value="ECO:0007669"/>
    <property type="project" value="UniProtKB-KW"/>
</dbReference>
<dbReference type="SUPFAM" id="SSF53681">
    <property type="entry name" value="Aspartate/glutamate racemase"/>
    <property type="match status" value="2"/>
</dbReference>
<organism evidence="8 9">
    <name type="scientific">Candidatus Brevifilum fermentans</name>
    <dbReference type="NCBI Taxonomy" id="1986204"/>
    <lineage>
        <taxon>Bacteria</taxon>
        <taxon>Bacillati</taxon>
        <taxon>Chloroflexota</taxon>
        <taxon>Anaerolineae</taxon>
        <taxon>Anaerolineales</taxon>
        <taxon>Anaerolineaceae</taxon>
        <taxon>Candidatus Brevifilum</taxon>
    </lineage>
</organism>
<evidence type="ECO:0000256" key="3">
    <source>
        <dbReference type="ARBA" id="ARBA00022960"/>
    </source>
</evidence>
<feature type="active site" description="Proton donor/acceptor" evidence="7">
    <location>
        <position position="189"/>
    </location>
</feature>
<evidence type="ECO:0000256" key="4">
    <source>
        <dbReference type="ARBA" id="ARBA00022984"/>
    </source>
</evidence>
<sequence>MQTNTLSNKPIGIFDSGVGGLSILRAMRKFLPAEHILYTADQAHIPYGPRQREDIRDFAFGITEFLLDRGAKLIVVACNTASAVALHDLRARYPEIPFVGMEPAVKPAAAQSQTGRVGVLATPTTFAGEMYHALVNRFAQGIQIYQNTCPGLVEQIERGELEAPATRAILEAALQPMLAENVDTIVLGCTHYPFVIPLIQDITGPDVHTIDPAPAIARQTQRLLDEHGWLNTSQAPGRLQFFTSGESASLEALLLPLLGETGIVTPVVWENSTLKAVHRS</sequence>
<dbReference type="InterPro" id="IPR018187">
    <property type="entry name" value="Asp/Glu_racemase_AS_1"/>
</dbReference>
<dbReference type="InterPro" id="IPR033134">
    <property type="entry name" value="Asp/Glu_racemase_AS_2"/>
</dbReference>
<evidence type="ECO:0000256" key="5">
    <source>
        <dbReference type="ARBA" id="ARBA00023235"/>
    </source>
</evidence>
<keyword evidence="4 7" id="KW-0573">Peptidoglycan synthesis</keyword>
<accession>A0A1Y6K9V1</accession>
<dbReference type="Pfam" id="PF01177">
    <property type="entry name" value="Asp_Glu_race"/>
    <property type="match status" value="1"/>
</dbReference>
<dbReference type="NCBIfam" id="TIGR00067">
    <property type="entry name" value="glut_race"/>
    <property type="match status" value="1"/>
</dbReference>
<dbReference type="GO" id="GO:0009252">
    <property type="term" value="P:peptidoglycan biosynthetic process"/>
    <property type="evidence" value="ECO:0007669"/>
    <property type="project" value="UniProtKB-UniRule"/>
</dbReference>
<dbReference type="InterPro" id="IPR015942">
    <property type="entry name" value="Asp/Glu/hydantoin_racemase"/>
</dbReference>
<gene>
    <name evidence="7 8" type="primary">murI</name>
    <name evidence="8" type="ORF">CFX1CAM_2284</name>
</gene>
<proteinExistence type="inferred from homology"/>
<comment type="catalytic activity">
    <reaction evidence="1 7">
        <text>L-glutamate = D-glutamate</text>
        <dbReference type="Rhea" id="RHEA:12813"/>
        <dbReference type="ChEBI" id="CHEBI:29985"/>
        <dbReference type="ChEBI" id="CHEBI:29986"/>
        <dbReference type="EC" id="5.1.1.3"/>
    </reaction>
</comment>
<dbReference type="AlphaFoldDB" id="A0A1Y6K9V1"/>
<dbReference type="EC" id="5.1.1.3" evidence="2 7"/>
<dbReference type="InterPro" id="IPR001920">
    <property type="entry name" value="Asp/Glu_race"/>
</dbReference>
<dbReference type="GO" id="GO:0071555">
    <property type="term" value="P:cell wall organization"/>
    <property type="evidence" value="ECO:0007669"/>
    <property type="project" value="UniProtKB-KW"/>
</dbReference>
<dbReference type="HAMAP" id="MF_00258">
    <property type="entry name" value="Glu_racemase"/>
    <property type="match status" value="1"/>
</dbReference>
<dbReference type="EMBL" id="LT859958">
    <property type="protein sequence ID" value="SMX55349.1"/>
    <property type="molecule type" value="Genomic_DNA"/>
</dbReference>
<name>A0A1Y6K9V1_9CHLR</name>
<dbReference type="Proteomes" id="UP000195514">
    <property type="component" value="Chromosome I"/>
</dbReference>
<evidence type="ECO:0000256" key="1">
    <source>
        <dbReference type="ARBA" id="ARBA00001602"/>
    </source>
</evidence>
<protein>
    <recommendedName>
        <fullName evidence="2 7">Glutamate racemase</fullName>
        <ecNumber evidence="2 7">5.1.1.3</ecNumber>
    </recommendedName>
</protein>
<dbReference type="OrthoDB" id="9801055at2"/>
<dbReference type="PANTHER" id="PTHR21198:SF2">
    <property type="entry name" value="GLUTAMATE RACEMASE"/>
    <property type="match status" value="1"/>
</dbReference>
<evidence type="ECO:0000256" key="7">
    <source>
        <dbReference type="HAMAP-Rule" id="MF_00258"/>
    </source>
</evidence>